<name>A0A6G4HN70_CLOBO</name>
<comment type="caution">
    <text evidence="1">The sequence shown here is derived from an EMBL/GenBank/DDBJ whole genome shotgun (WGS) entry which is preliminary data.</text>
</comment>
<organism evidence="1">
    <name type="scientific">Clostridium botulinum</name>
    <dbReference type="NCBI Taxonomy" id="1491"/>
    <lineage>
        <taxon>Bacteria</taxon>
        <taxon>Bacillati</taxon>
        <taxon>Bacillota</taxon>
        <taxon>Clostridia</taxon>
        <taxon>Eubacteriales</taxon>
        <taxon>Clostridiaceae</taxon>
        <taxon>Clostridium</taxon>
    </lineage>
</organism>
<dbReference type="Gene3D" id="3.30.70.2330">
    <property type="match status" value="1"/>
</dbReference>
<proteinExistence type="predicted"/>
<reference evidence="1" key="1">
    <citation type="submission" date="2019-04" db="EMBL/GenBank/DDBJ databases">
        <title>Genome sequencing of Clostridium botulinum Groups I-IV and Clostridium butyricum.</title>
        <authorList>
            <person name="Brunt J."/>
            <person name="Van Vliet A.H.M."/>
            <person name="Stringer S.C."/>
            <person name="Carter A.T."/>
            <person name="Peck M.W."/>
        </authorList>
    </citation>
    <scope>NUCLEOTIDE SEQUENCE</scope>
    <source>
        <strain evidence="1">751/1</strain>
    </source>
</reference>
<sequence>MLKWLVSLFKTNKREVKIEENLVNDIEKVSERLIDKNIQIEKKINYEVIECQEGLQTQIINWNTSYSYTFEKEKIEGYEVLRKERIVGCYYRQENIDEVIETLKNTDDLKFKLIVENELYNAYDPNAKKISIIYLVGNETRKTHLGYLSKETALELKDYKDIKVSLVKIESIDYKDTNLVIYLKSEVAQELKEKKKKLEEERRRIEQEMKLKELNWNIAFEMNQLAMTLEKMGRIEEAKEKYIETIRLGFDASYAFDRLNILYRKEKDYEREIDNCKQAIKLFEDLVIVGRLDAEDKLNKYKERLKRATELNQKQLNREKAIEEKAKAKEKNIKMKQLKKEEAERKKLNVNENNKEIVVDNILRVCTICNIEKPINEFERSGTDSRENIKYKHQCKLCRNELRRNKK</sequence>
<accession>A0A6G4HN70</accession>
<dbReference type="InterPro" id="IPR011990">
    <property type="entry name" value="TPR-like_helical_dom_sf"/>
</dbReference>
<dbReference type="Gene3D" id="1.25.40.10">
    <property type="entry name" value="Tetratricopeptide repeat domain"/>
    <property type="match status" value="1"/>
</dbReference>
<evidence type="ECO:0000313" key="1">
    <source>
        <dbReference type="EMBL" id="NFV14726.1"/>
    </source>
</evidence>
<dbReference type="SUPFAM" id="SSF48452">
    <property type="entry name" value="TPR-like"/>
    <property type="match status" value="1"/>
</dbReference>
<dbReference type="RefSeq" id="WP_061312191.1">
    <property type="nucleotide sequence ID" value="NZ_JACBCU010000001.1"/>
</dbReference>
<gene>
    <name evidence="1" type="ORF">FDG29_00825</name>
</gene>
<dbReference type="AlphaFoldDB" id="A0A6G4HN70"/>
<dbReference type="EMBL" id="SXEU01000001">
    <property type="protein sequence ID" value="NFV14726.1"/>
    <property type="molecule type" value="Genomic_DNA"/>
</dbReference>
<protein>
    <submittedName>
        <fullName evidence="1">Uncharacterized protein</fullName>
    </submittedName>
</protein>